<evidence type="ECO:0000313" key="14">
    <source>
        <dbReference type="EMBL" id="KAE9530908.1"/>
    </source>
</evidence>
<dbReference type="SMART" id="SM00320">
    <property type="entry name" value="WD40"/>
    <property type="match status" value="7"/>
</dbReference>
<feature type="transmembrane region" description="Helical" evidence="11">
    <location>
        <begin position="936"/>
        <end position="956"/>
    </location>
</feature>
<comment type="caution">
    <text evidence="14">The sequence shown here is derived from an EMBL/GenBank/DDBJ whole genome shotgun (WGS) entry which is preliminary data.</text>
</comment>
<sequence length="1065" mass="117623">MRGPLTPFSLPAMSLEEGSYTGGKPGQQQLQQQQGGGFGQKGDNGDGGGVNNKVKYTMPGVLHFIQHEWSNFELERAHWEIDRAELQARIAYLQGERKGQDNLKNDLVRRIQMLEHALRAERAKYHKLKYGTDISQSEMQLPSASSAQDEYSSLPEGGADSEAPLSVISNVSWKQGRQLLREYLHEIGYTDTIIDVRSSRVRNLLGLNNNNNLNEIEQGQIESSQINGNNYNKRFSDNQGQCSPTKRTQQQQQQQQQKKLLDVESAVMANFEFLSEMRSTSDSGDVDMDDDGVDDDDDDDDEDDDEMGMADDVIDMTSICKFGPDDVDAEADEVVNELQLLTEDLSNKENEQNDWKVSNRDVFNKNSNNANWIKNEPVEMVDGNMDLALGLGELAQLTVNNESETNADIIDMKTASRKTWNAKYTLRSHFDGVRALAFHPTESILITASEDHTMKLWNLQKTIAPKKSASLDVEPLYTFRSHTGPVFCLAISKNGEHCYSGGLDNVIKVWSMPSANIDPYDSYDKNILINNLEGHEDAVWGISVHHNRSELLSCSADGSVKLWSPTNLKTPCLSSYVSDQDEIPTSVDYVRDVEGQFVASYNSSHCVIYDIETKSPITRLECSKDPTEMATQLIHRVKCHPTLPLTITAHDDHHIRFFDNNTGKMVHSMVAHLDAVTSLAVDPNGLYLLSGSHDSSIRIWNLESKTCVQEITAHRKKLDESILDVAFHPSEAYIASAGADSLVKSLSSKCLAVELSSNRAPMHGPALILEVSTKSCCELYHSVNSKFFNASCLASNNLSSLVGFWGGEAILSSTGLTSTELSENQLAVIVLGDLESTRERDLDLGFSSSLIIGLSIVCFSPVSDFSPDEVTAISHLLSTGQCCGISFAYWSQDGCQPGFETFWILDLHLSRTDGELKIITLTDMATEISQSKTICILAVVAGCFAILWPSLFYPMLKGSFAPQTHTDNIYQERTPVHLRASKASMHPALMEKGRAIPQPHIGPRHGSPTPHSFKPPIPGSRPVMGGMGGASNKITGGDGGSAMNILMPMYTIGILLFFVYTMMKV</sequence>
<dbReference type="InterPro" id="IPR032763">
    <property type="entry name" value="RIC3_N"/>
</dbReference>
<evidence type="ECO:0000256" key="9">
    <source>
        <dbReference type="PROSITE-ProRule" id="PRU00221"/>
    </source>
</evidence>
<feature type="domain" description="Striatin N-terminal" evidence="12">
    <location>
        <begin position="57"/>
        <end position="194"/>
    </location>
</feature>
<dbReference type="InterPro" id="IPR013258">
    <property type="entry name" value="Striatin_N"/>
</dbReference>
<keyword evidence="7" id="KW-0112">Calmodulin-binding</keyword>
<dbReference type="InterPro" id="IPR015943">
    <property type="entry name" value="WD40/YVTN_repeat-like_dom_sf"/>
</dbReference>
<feature type="region of interest" description="Disordered" evidence="10">
    <location>
        <begin position="139"/>
        <end position="160"/>
    </location>
</feature>
<dbReference type="InterPro" id="IPR001680">
    <property type="entry name" value="WD40_rpt"/>
</dbReference>
<dbReference type="EMBL" id="VYZN01000042">
    <property type="protein sequence ID" value="KAE9530908.1"/>
    <property type="molecule type" value="Genomic_DNA"/>
</dbReference>
<dbReference type="PANTHER" id="PTHR15653:SF0">
    <property type="entry name" value="CONNECTOR OF KINASE TO AP-1, ISOFORM E"/>
    <property type="match status" value="1"/>
</dbReference>
<feature type="repeat" description="WD" evidence="9">
    <location>
        <begin position="479"/>
        <end position="512"/>
    </location>
</feature>
<gene>
    <name evidence="14" type="ORF">AGLY_011370</name>
</gene>
<feature type="compositionally biased region" description="Acidic residues" evidence="10">
    <location>
        <begin position="284"/>
        <end position="309"/>
    </location>
</feature>
<feature type="domain" description="Resistance to inhibitors of cholinesterase protein 3 N-terminal" evidence="13">
    <location>
        <begin position="942"/>
        <end position="1065"/>
    </location>
</feature>
<dbReference type="Proteomes" id="UP000475862">
    <property type="component" value="Unassembled WGS sequence"/>
</dbReference>
<dbReference type="InterPro" id="IPR051488">
    <property type="entry name" value="WD_repeat_striatin"/>
</dbReference>
<keyword evidence="5 9" id="KW-0853">WD repeat</keyword>
<dbReference type="AlphaFoldDB" id="A0A6G0TDU8"/>
<dbReference type="Pfam" id="PF00400">
    <property type="entry name" value="WD40"/>
    <property type="match status" value="5"/>
</dbReference>
<dbReference type="PRINTS" id="PR00320">
    <property type="entry name" value="GPROTEINBRPT"/>
</dbReference>
<dbReference type="PANTHER" id="PTHR15653">
    <property type="entry name" value="STRIATIN"/>
    <property type="match status" value="1"/>
</dbReference>
<evidence type="ECO:0000256" key="7">
    <source>
        <dbReference type="ARBA" id="ARBA00022860"/>
    </source>
</evidence>
<dbReference type="Gene3D" id="1.20.5.300">
    <property type="match status" value="1"/>
</dbReference>
<evidence type="ECO:0000256" key="8">
    <source>
        <dbReference type="ARBA" id="ARBA00023054"/>
    </source>
</evidence>
<comment type="similarity">
    <text evidence="2">Belongs to the WD repeat striatin family.</text>
</comment>
<evidence type="ECO:0000313" key="15">
    <source>
        <dbReference type="Proteomes" id="UP000475862"/>
    </source>
</evidence>
<feature type="compositionally biased region" description="Polar residues" evidence="10">
    <location>
        <begin position="139"/>
        <end position="151"/>
    </location>
</feature>
<keyword evidence="15" id="KW-1185">Reference proteome</keyword>
<feature type="repeat" description="WD" evidence="9">
    <location>
        <begin position="426"/>
        <end position="460"/>
    </location>
</feature>
<feature type="transmembrane region" description="Helical" evidence="11">
    <location>
        <begin position="1042"/>
        <end position="1063"/>
    </location>
</feature>
<keyword evidence="8" id="KW-0175">Coiled coil</keyword>
<feature type="region of interest" description="Disordered" evidence="10">
    <location>
        <begin position="1"/>
        <end position="52"/>
    </location>
</feature>
<evidence type="ECO:0000259" key="12">
    <source>
        <dbReference type="Pfam" id="PF08232"/>
    </source>
</evidence>
<keyword evidence="11" id="KW-0472">Membrane</keyword>
<protein>
    <submittedName>
        <fullName evidence="14">Uncharacterized protein</fullName>
    </submittedName>
</protein>
<keyword evidence="11" id="KW-0812">Transmembrane</keyword>
<keyword evidence="3" id="KW-0963">Cytoplasm</keyword>
<dbReference type="GO" id="GO:0005516">
    <property type="term" value="F:calmodulin binding"/>
    <property type="evidence" value="ECO:0007669"/>
    <property type="project" value="UniProtKB-KW"/>
</dbReference>
<dbReference type="PROSITE" id="PS00678">
    <property type="entry name" value="WD_REPEATS_1"/>
    <property type="match status" value="2"/>
</dbReference>
<evidence type="ECO:0000256" key="5">
    <source>
        <dbReference type="ARBA" id="ARBA00022574"/>
    </source>
</evidence>
<evidence type="ECO:0000256" key="2">
    <source>
        <dbReference type="ARBA" id="ARBA00009616"/>
    </source>
</evidence>
<evidence type="ECO:0000256" key="4">
    <source>
        <dbReference type="ARBA" id="ARBA00022553"/>
    </source>
</evidence>
<evidence type="ECO:0000259" key="13">
    <source>
        <dbReference type="Pfam" id="PF15361"/>
    </source>
</evidence>
<keyword evidence="4" id="KW-0597">Phosphoprotein</keyword>
<dbReference type="SUPFAM" id="SSF50978">
    <property type="entry name" value="WD40 repeat-like"/>
    <property type="match status" value="1"/>
</dbReference>
<feature type="region of interest" description="Disordered" evidence="10">
    <location>
        <begin position="226"/>
        <end position="256"/>
    </location>
</feature>
<feature type="region of interest" description="Disordered" evidence="10">
    <location>
        <begin position="276"/>
        <end position="309"/>
    </location>
</feature>
<dbReference type="InterPro" id="IPR020472">
    <property type="entry name" value="WD40_PAC1"/>
</dbReference>
<name>A0A6G0TDU8_APHGL</name>
<dbReference type="Pfam" id="PF15361">
    <property type="entry name" value="RIC3"/>
    <property type="match status" value="1"/>
</dbReference>
<comment type="subcellular location">
    <subcellularLocation>
        <location evidence="1">Cytoplasm</location>
    </subcellularLocation>
</comment>
<organism evidence="14 15">
    <name type="scientific">Aphis glycines</name>
    <name type="common">Soybean aphid</name>
    <dbReference type="NCBI Taxonomy" id="307491"/>
    <lineage>
        <taxon>Eukaryota</taxon>
        <taxon>Metazoa</taxon>
        <taxon>Ecdysozoa</taxon>
        <taxon>Arthropoda</taxon>
        <taxon>Hexapoda</taxon>
        <taxon>Insecta</taxon>
        <taxon>Pterygota</taxon>
        <taxon>Neoptera</taxon>
        <taxon>Paraneoptera</taxon>
        <taxon>Hemiptera</taxon>
        <taxon>Sternorrhyncha</taxon>
        <taxon>Aphidomorpha</taxon>
        <taxon>Aphidoidea</taxon>
        <taxon>Aphididae</taxon>
        <taxon>Aphidini</taxon>
        <taxon>Aphis</taxon>
        <taxon>Aphis</taxon>
    </lineage>
</organism>
<dbReference type="InterPro" id="IPR019775">
    <property type="entry name" value="WD40_repeat_CS"/>
</dbReference>
<evidence type="ECO:0000256" key="3">
    <source>
        <dbReference type="ARBA" id="ARBA00022490"/>
    </source>
</evidence>
<evidence type="ECO:0000256" key="6">
    <source>
        <dbReference type="ARBA" id="ARBA00022737"/>
    </source>
</evidence>
<feature type="repeat" description="WD" evidence="9">
    <location>
        <begin position="532"/>
        <end position="564"/>
    </location>
</feature>
<proteinExistence type="inferred from homology"/>
<dbReference type="InterPro" id="IPR036322">
    <property type="entry name" value="WD40_repeat_dom_sf"/>
</dbReference>
<dbReference type="CDD" id="cd00200">
    <property type="entry name" value="WD40"/>
    <property type="match status" value="1"/>
</dbReference>
<feature type="repeat" description="WD" evidence="9">
    <location>
        <begin position="669"/>
        <end position="710"/>
    </location>
</feature>
<feature type="compositionally biased region" description="Gly residues" evidence="10">
    <location>
        <begin position="34"/>
        <end position="50"/>
    </location>
</feature>
<dbReference type="OrthoDB" id="727118at2759"/>
<dbReference type="PROSITE" id="PS50294">
    <property type="entry name" value="WD_REPEATS_REGION"/>
    <property type="match status" value="4"/>
</dbReference>
<feature type="compositionally biased region" description="Polar residues" evidence="10">
    <location>
        <begin position="226"/>
        <end position="248"/>
    </location>
</feature>
<dbReference type="Gene3D" id="2.130.10.10">
    <property type="entry name" value="YVTN repeat-like/Quinoprotein amine dehydrogenase"/>
    <property type="match status" value="2"/>
</dbReference>
<dbReference type="Pfam" id="PF08232">
    <property type="entry name" value="Striatin"/>
    <property type="match status" value="1"/>
</dbReference>
<evidence type="ECO:0000256" key="11">
    <source>
        <dbReference type="SAM" id="Phobius"/>
    </source>
</evidence>
<dbReference type="FunFam" id="2.130.10.10:FF:000498">
    <property type="entry name" value="Striatin 3"/>
    <property type="match status" value="1"/>
</dbReference>
<dbReference type="PROSITE" id="PS50082">
    <property type="entry name" value="WD_REPEATS_2"/>
    <property type="match status" value="4"/>
</dbReference>
<keyword evidence="11" id="KW-1133">Transmembrane helix</keyword>
<dbReference type="FunFam" id="1.20.5.300:FF:000001">
    <property type="entry name" value="striatin isoform X1"/>
    <property type="match status" value="1"/>
</dbReference>
<reference evidence="14 15" key="1">
    <citation type="submission" date="2019-08" db="EMBL/GenBank/DDBJ databases">
        <title>The genome of the soybean aphid Biotype 1, its phylome, world population structure and adaptation to the North American continent.</title>
        <authorList>
            <person name="Giordano R."/>
            <person name="Donthu R.K."/>
            <person name="Hernandez A.G."/>
            <person name="Wright C.L."/>
            <person name="Zimin A.V."/>
        </authorList>
    </citation>
    <scope>NUCLEOTIDE SEQUENCE [LARGE SCALE GENOMIC DNA]</scope>
    <source>
        <tissue evidence="14">Whole aphids</tissue>
    </source>
</reference>
<evidence type="ECO:0000256" key="1">
    <source>
        <dbReference type="ARBA" id="ARBA00004496"/>
    </source>
</evidence>
<dbReference type="GO" id="GO:0005737">
    <property type="term" value="C:cytoplasm"/>
    <property type="evidence" value="ECO:0007669"/>
    <property type="project" value="UniProtKB-SubCell"/>
</dbReference>
<keyword evidence="6" id="KW-0677">Repeat</keyword>
<accession>A0A6G0TDU8</accession>
<evidence type="ECO:0000256" key="10">
    <source>
        <dbReference type="SAM" id="MobiDB-lite"/>
    </source>
</evidence>